<gene>
    <name evidence="1" type="ORF">K452DRAFT_282487</name>
</gene>
<protein>
    <submittedName>
        <fullName evidence="1">Uncharacterized protein</fullName>
    </submittedName>
</protein>
<sequence>MRLMQAFLEGVCVCVCAARSRWAHPRMYAHASPAFRNPRCLNHASRLGKTAT</sequence>
<dbReference type="AlphaFoldDB" id="A0A6A6BTN9"/>
<reference evidence="1" key="1">
    <citation type="journal article" date="2020" name="Stud. Mycol.">
        <title>101 Dothideomycetes genomes: a test case for predicting lifestyles and emergence of pathogens.</title>
        <authorList>
            <person name="Haridas S."/>
            <person name="Albert R."/>
            <person name="Binder M."/>
            <person name="Bloem J."/>
            <person name="Labutti K."/>
            <person name="Salamov A."/>
            <person name="Andreopoulos B."/>
            <person name="Baker S."/>
            <person name="Barry K."/>
            <person name="Bills G."/>
            <person name="Bluhm B."/>
            <person name="Cannon C."/>
            <person name="Castanera R."/>
            <person name="Culley D."/>
            <person name="Daum C."/>
            <person name="Ezra D."/>
            <person name="Gonzalez J."/>
            <person name="Henrissat B."/>
            <person name="Kuo A."/>
            <person name="Liang C."/>
            <person name="Lipzen A."/>
            <person name="Lutzoni F."/>
            <person name="Magnuson J."/>
            <person name="Mondo S."/>
            <person name="Nolan M."/>
            <person name="Ohm R."/>
            <person name="Pangilinan J."/>
            <person name="Park H.-J."/>
            <person name="Ramirez L."/>
            <person name="Alfaro M."/>
            <person name="Sun H."/>
            <person name="Tritt A."/>
            <person name="Yoshinaga Y."/>
            <person name="Zwiers L.-H."/>
            <person name="Turgeon B."/>
            <person name="Goodwin S."/>
            <person name="Spatafora J."/>
            <person name="Crous P."/>
            <person name="Grigoriev I."/>
        </authorList>
    </citation>
    <scope>NUCLEOTIDE SEQUENCE</scope>
    <source>
        <strain evidence="1">CBS 121167</strain>
    </source>
</reference>
<dbReference type="Proteomes" id="UP000799438">
    <property type="component" value="Unassembled WGS sequence"/>
</dbReference>
<dbReference type="GeneID" id="54297090"/>
<organism evidence="1 2">
    <name type="scientific">Aplosporella prunicola CBS 121167</name>
    <dbReference type="NCBI Taxonomy" id="1176127"/>
    <lineage>
        <taxon>Eukaryota</taxon>
        <taxon>Fungi</taxon>
        <taxon>Dikarya</taxon>
        <taxon>Ascomycota</taxon>
        <taxon>Pezizomycotina</taxon>
        <taxon>Dothideomycetes</taxon>
        <taxon>Dothideomycetes incertae sedis</taxon>
        <taxon>Botryosphaeriales</taxon>
        <taxon>Aplosporellaceae</taxon>
        <taxon>Aplosporella</taxon>
    </lineage>
</organism>
<name>A0A6A6BTN9_9PEZI</name>
<dbReference type="RefSeq" id="XP_033403190.1">
    <property type="nucleotide sequence ID" value="XM_033539594.1"/>
</dbReference>
<dbReference type="EMBL" id="ML995474">
    <property type="protein sequence ID" value="KAF2147482.1"/>
    <property type="molecule type" value="Genomic_DNA"/>
</dbReference>
<evidence type="ECO:0000313" key="1">
    <source>
        <dbReference type="EMBL" id="KAF2147482.1"/>
    </source>
</evidence>
<keyword evidence="2" id="KW-1185">Reference proteome</keyword>
<accession>A0A6A6BTN9</accession>
<evidence type="ECO:0000313" key="2">
    <source>
        <dbReference type="Proteomes" id="UP000799438"/>
    </source>
</evidence>
<proteinExistence type="predicted"/>